<evidence type="ECO:0000256" key="4">
    <source>
        <dbReference type="ARBA" id="ARBA00023273"/>
    </source>
</evidence>
<organism evidence="9 10">
    <name type="scientific">Amphilophus citrinellus</name>
    <name type="common">Midas cichlid</name>
    <name type="synonym">Cichlasoma citrinellum</name>
    <dbReference type="NCBI Taxonomy" id="61819"/>
    <lineage>
        <taxon>Eukaryota</taxon>
        <taxon>Metazoa</taxon>
        <taxon>Chordata</taxon>
        <taxon>Craniata</taxon>
        <taxon>Vertebrata</taxon>
        <taxon>Euteleostomi</taxon>
        <taxon>Actinopterygii</taxon>
        <taxon>Neopterygii</taxon>
        <taxon>Teleostei</taxon>
        <taxon>Neoteleostei</taxon>
        <taxon>Acanthomorphata</taxon>
        <taxon>Ovalentaria</taxon>
        <taxon>Cichlomorphae</taxon>
        <taxon>Cichliformes</taxon>
        <taxon>Cichlidae</taxon>
        <taxon>New World cichlids</taxon>
        <taxon>Cichlasomatinae</taxon>
        <taxon>Heroini</taxon>
        <taxon>Amphilophus</taxon>
    </lineage>
</organism>
<dbReference type="PANTHER" id="PTHR22146">
    <property type="entry name" value="CAT EYE SYNDROME CRITICAL REGION PROTEIN 6"/>
    <property type="match status" value="1"/>
</dbReference>
<dbReference type="Pfam" id="PF10629">
    <property type="entry name" value="CMI2B-like"/>
    <property type="match status" value="1"/>
</dbReference>
<comment type="subcellular location">
    <subcellularLocation>
        <location evidence="1">Cytoplasm</location>
        <location evidence="1">Cytoskeleton</location>
        <location evidence="1">Cilium axoneme</location>
    </subcellularLocation>
</comment>
<name>A0A3Q0ST53_AMPCI</name>
<evidence type="ECO:0000256" key="5">
    <source>
        <dbReference type="ARBA" id="ARBA00035003"/>
    </source>
</evidence>
<evidence type="ECO:0000256" key="3">
    <source>
        <dbReference type="ARBA" id="ARBA00023212"/>
    </source>
</evidence>
<dbReference type="GeneTree" id="ENSGT00940000166013"/>
<keyword evidence="4" id="KW-0966">Cell projection</keyword>
<evidence type="ECO:0000313" key="10">
    <source>
        <dbReference type="Proteomes" id="UP000261340"/>
    </source>
</evidence>
<evidence type="ECO:0000256" key="1">
    <source>
        <dbReference type="ARBA" id="ARBA00004430"/>
    </source>
</evidence>
<comment type="similarity">
    <text evidence="6">Belongs to the CIMIP2 family.</text>
</comment>
<keyword evidence="10" id="KW-1185">Reference proteome</keyword>
<dbReference type="AlphaFoldDB" id="A0A3Q0ST53"/>
<keyword evidence="2" id="KW-0963">Cytoplasm</keyword>
<dbReference type="Ensembl" id="ENSACIT00000025489.1">
    <property type="protein sequence ID" value="ENSACIP00000024838.1"/>
    <property type="gene ID" value="ENSACIG00000019266.1"/>
</dbReference>
<reference evidence="9" key="1">
    <citation type="submission" date="2025-08" db="UniProtKB">
        <authorList>
            <consortium name="Ensembl"/>
        </authorList>
    </citation>
    <scope>IDENTIFICATION</scope>
</reference>
<dbReference type="GO" id="GO:0015630">
    <property type="term" value="C:microtubule cytoskeleton"/>
    <property type="evidence" value="ECO:0007669"/>
    <property type="project" value="UniProtKB-ARBA"/>
</dbReference>
<evidence type="ECO:0000259" key="8">
    <source>
        <dbReference type="Pfam" id="PF10629"/>
    </source>
</evidence>
<proteinExistence type="inferred from homology"/>
<dbReference type="PANTHER" id="PTHR22146:SF8">
    <property type="entry name" value="PROTEIN FAM166B"/>
    <property type="match status" value="1"/>
</dbReference>
<protein>
    <recommendedName>
        <fullName evidence="7">Ciliary microtubule inner protein 2B</fullName>
    </recommendedName>
</protein>
<dbReference type="GO" id="GO:0005930">
    <property type="term" value="C:axoneme"/>
    <property type="evidence" value="ECO:0007669"/>
    <property type="project" value="UniProtKB-SubCell"/>
</dbReference>
<keyword evidence="3" id="KW-0206">Cytoskeleton</keyword>
<dbReference type="Proteomes" id="UP000261340">
    <property type="component" value="Unplaced"/>
</dbReference>
<accession>A0A3Q0ST53</accession>
<evidence type="ECO:0000256" key="2">
    <source>
        <dbReference type="ARBA" id="ARBA00022490"/>
    </source>
</evidence>
<evidence type="ECO:0000256" key="6">
    <source>
        <dbReference type="ARBA" id="ARBA00035661"/>
    </source>
</evidence>
<comment type="function">
    <text evidence="5">Microtubule inner protein (MIP) part of the dynein-decorated doublet microtubules (DMTs) in cilia axoneme, which is required for motile cilia beating.</text>
</comment>
<reference evidence="9" key="2">
    <citation type="submission" date="2025-09" db="UniProtKB">
        <authorList>
            <consortium name="Ensembl"/>
        </authorList>
    </citation>
    <scope>IDENTIFICATION</scope>
</reference>
<evidence type="ECO:0000313" key="9">
    <source>
        <dbReference type="Ensembl" id="ENSACIP00000024838.1"/>
    </source>
</evidence>
<feature type="domain" description="Ciliary microtubule inner protein 2A-C-like" evidence="8">
    <location>
        <begin position="17"/>
        <end position="57"/>
    </location>
</feature>
<evidence type="ECO:0000256" key="7">
    <source>
        <dbReference type="ARBA" id="ARBA00041163"/>
    </source>
</evidence>
<dbReference type="InterPro" id="IPR018902">
    <property type="entry name" value="CMI2A-C-like_dom"/>
</dbReference>
<sequence length="255" mass="28281">DMDKYAPKFSKVLLTPDPHYIPGYAGYCPQLKFNMGKGYGKLTAELLTSPEVKHSKQLVLHTGFPATDSDTSVKSIPDSNLRMIPGYTGFIPKCKNYFSCSYSDTCLKALAEFDHEKQTRLQHQSTDLPVIASYWTQRTELLNHPSDSHIGAFFAGYTGHVPKSHFLIGKGYPITTNQALIQFGKQQHLVSKDEPGSESSMTPPMPAICQPKRGVVPSFTGHIPGYRFMYGHSFGQLCQNALEKSSKSLTCHTAQ</sequence>